<gene>
    <name evidence="2" type="ORF">GCM10010411_37010</name>
</gene>
<evidence type="ECO:0000259" key="1">
    <source>
        <dbReference type="Pfam" id="PF01425"/>
    </source>
</evidence>
<evidence type="ECO:0000313" key="3">
    <source>
        <dbReference type="Proteomes" id="UP001501509"/>
    </source>
</evidence>
<organism evidence="2 3">
    <name type="scientific">Actinomadura fulvescens</name>
    <dbReference type="NCBI Taxonomy" id="46160"/>
    <lineage>
        <taxon>Bacteria</taxon>
        <taxon>Bacillati</taxon>
        <taxon>Actinomycetota</taxon>
        <taxon>Actinomycetes</taxon>
        <taxon>Streptosporangiales</taxon>
        <taxon>Thermomonosporaceae</taxon>
        <taxon>Actinomadura</taxon>
    </lineage>
</organism>
<name>A0ABP6C6N5_9ACTN</name>
<keyword evidence="3" id="KW-1185">Reference proteome</keyword>
<dbReference type="PROSITE" id="PS00571">
    <property type="entry name" value="AMIDASES"/>
    <property type="match status" value="1"/>
</dbReference>
<dbReference type="Pfam" id="PF01425">
    <property type="entry name" value="Amidase"/>
    <property type="match status" value="1"/>
</dbReference>
<protein>
    <submittedName>
        <fullName evidence="2">Amidase</fullName>
    </submittedName>
</protein>
<dbReference type="NCBIfam" id="NF005686">
    <property type="entry name" value="PRK07486.1"/>
    <property type="match status" value="1"/>
</dbReference>
<reference evidence="3" key="1">
    <citation type="journal article" date="2019" name="Int. J. Syst. Evol. Microbiol.">
        <title>The Global Catalogue of Microorganisms (GCM) 10K type strain sequencing project: providing services to taxonomists for standard genome sequencing and annotation.</title>
        <authorList>
            <consortium name="The Broad Institute Genomics Platform"/>
            <consortium name="The Broad Institute Genome Sequencing Center for Infectious Disease"/>
            <person name="Wu L."/>
            <person name="Ma J."/>
        </authorList>
    </citation>
    <scope>NUCLEOTIDE SEQUENCE [LARGE SCALE GENOMIC DNA]</scope>
    <source>
        <strain evidence="3">JCM 6833</strain>
    </source>
</reference>
<dbReference type="Gene3D" id="3.90.1300.10">
    <property type="entry name" value="Amidase signature (AS) domain"/>
    <property type="match status" value="1"/>
</dbReference>
<evidence type="ECO:0000313" key="2">
    <source>
        <dbReference type="EMBL" id="GAA2599935.1"/>
    </source>
</evidence>
<dbReference type="InterPro" id="IPR036928">
    <property type="entry name" value="AS_sf"/>
</dbReference>
<dbReference type="EMBL" id="BAAATD010000004">
    <property type="protein sequence ID" value="GAA2599935.1"/>
    <property type="molecule type" value="Genomic_DNA"/>
</dbReference>
<dbReference type="PANTHER" id="PTHR11895:SF76">
    <property type="entry name" value="INDOLEACETAMIDE HYDROLASE"/>
    <property type="match status" value="1"/>
</dbReference>
<dbReference type="RefSeq" id="WP_344542409.1">
    <property type="nucleotide sequence ID" value="NZ_BAAATD010000004.1"/>
</dbReference>
<comment type="caution">
    <text evidence="2">The sequence shown here is derived from an EMBL/GenBank/DDBJ whole genome shotgun (WGS) entry which is preliminary data.</text>
</comment>
<dbReference type="InterPro" id="IPR023631">
    <property type="entry name" value="Amidase_dom"/>
</dbReference>
<dbReference type="InterPro" id="IPR000120">
    <property type="entry name" value="Amidase"/>
</dbReference>
<dbReference type="InterPro" id="IPR020556">
    <property type="entry name" value="Amidase_CS"/>
</dbReference>
<sequence>MSAELPFASARDLVRRIRARELSAREVTEAHLAQIERTNPRVNAIVTLVAEQAMEQAHASDEALMSAGYAGRLHGLPVAHKDTHETAGIRTTWGSPLLAGNVPVRDELVIERMRAAGVITLGKTNVPEFAAGSHTFNPLFGATLNPYDPSRTAGGSSGGAAAGLACGMHAVADGGDMGGSLRNPASFCNVVGLRPSPGRVPSWPVQAGWATMAVQGPMARSVGDVALLLSVMAGPDPRSPISLETPGEVFTRPLERDLTGLRVAWSPDLGGLVPVEREVVETLLPAVKVFAELGCEVEEDCPDLTGADEVFRTLRAWQFELALGTLPDSGLKRTLVDNIAVGRALTGPDIGRAEVLHTLLFHRVREFFERYDVLLAPVSQVLPFDIDLEYPAEVAGRRMVDYLEWMASSYLISTTGCPALSVPGGFTPDGLPVGLQIIGPHRADFAVLQIGHAFEQATRHAARRPPLAE</sequence>
<feature type="domain" description="Amidase" evidence="1">
    <location>
        <begin position="26"/>
        <end position="448"/>
    </location>
</feature>
<dbReference type="PANTHER" id="PTHR11895">
    <property type="entry name" value="TRANSAMIDASE"/>
    <property type="match status" value="1"/>
</dbReference>
<accession>A0ABP6C6N5</accession>
<proteinExistence type="predicted"/>
<dbReference type="Proteomes" id="UP001501509">
    <property type="component" value="Unassembled WGS sequence"/>
</dbReference>
<dbReference type="SUPFAM" id="SSF75304">
    <property type="entry name" value="Amidase signature (AS) enzymes"/>
    <property type="match status" value="1"/>
</dbReference>